<dbReference type="GeneID" id="85306305"/>
<organism evidence="3 4">
    <name type="scientific">Phialemonium atrogriseum</name>
    <dbReference type="NCBI Taxonomy" id="1093897"/>
    <lineage>
        <taxon>Eukaryota</taxon>
        <taxon>Fungi</taxon>
        <taxon>Dikarya</taxon>
        <taxon>Ascomycota</taxon>
        <taxon>Pezizomycotina</taxon>
        <taxon>Sordariomycetes</taxon>
        <taxon>Sordariomycetidae</taxon>
        <taxon>Cephalothecales</taxon>
        <taxon>Cephalothecaceae</taxon>
        <taxon>Phialemonium</taxon>
    </lineage>
</organism>
<sequence length="234" mass="26005">MTESSRAAFLGPANAGGPSTEGDYEEVEVPYEDGRLTPTQADPYPPILKIKGAEGKSEPLDKRFRVERSSKFAPGLVIKILWSEPRSENSKTLNTYTEVGQEHMFGKLVYVGLRRFIVVATDKGHSTCVPIYTYIGKGCKKRGVKPDKHGIIYDIKSKPQMLHGEPELGFVPVGMRIEASGERLARESRVDYSKLVNVEHNVRVFIIGRIDGKHVETVKNAVDTCWNLKISAMG</sequence>
<protein>
    <recommendedName>
        <fullName evidence="2">DUF6590 domain-containing protein</fullName>
    </recommendedName>
</protein>
<evidence type="ECO:0000259" key="2">
    <source>
        <dbReference type="Pfam" id="PF20233"/>
    </source>
</evidence>
<comment type="caution">
    <text evidence="3">The sequence shown here is derived from an EMBL/GenBank/DDBJ whole genome shotgun (WGS) entry which is preliminary data.</text>
</comment>
<feature type="compositionally biased region" description="Acidic residues" evidence="1">
    <location>
        <begin position="22"/>
        <end position="31"/>
    </location>
</feature>
<accession>A0AAJ0C5J4</accession>
<reference evidence="3" key="1">
    <citation type="submission" date="2023-06" db="EMBL/GenBank/DDBJ databases">
        <title>Genome-scale phylogeny and comparative genomics of the fungal order Sordariales.</title>
        <authorList>
            <consortium name="Lawrence Berkeley National Laboratory"/>
            <person name="Hensen N."/>
            <person name="Bonometti L."/>
            <person name="Westerberg I."/>
            <person name="Brannstrom I.O."/>
            <person name="Guillou S."/>
            <person name="Cros-Aarteil S."/>
            <person name="Calhoun S."/>
            <person name="Haridas S."/>
            <person name="Kuo A."/>
            <person name="Mondo S."/>
            <person name="Pangilinan J."/>
            <person name="Riley R."/>
            <person name="Labutti K."/>
            <person name="Andreopoulos B."/>
            <person name="Lipzen A."/>
            <person name="Chen C."/>
            <person name="Yanf M."/>
            <person name="Daum C."/>
            <person name="Ng V."/>
            <person name="Clum A."/>
            <person name="Steindorff A."/>
            <person name="Ohm R."/>
            <person name="Martin F."/>
            <person name="Silar P."/>
            <person name="Natvig D."/>
            <person name="Lalanne C."/>
            <person name="Gautier V."/>
            <person name="Ament-Velasquez S.L."/>
            <person name="Kruys A."/>
            <person name="Hutchinson M.I."/>
            <person name="Powell A.J."/>
            <person name="Barry K."/>
            <person name="Miller A.N."/>
            <person name="Grigoriev I.V."/>
            <person name="Debuchy R."/>
            <person name="Gladieux P."/>
            <person name="Thoren M.H."/>
            <person name="Johannesson H."/>
        </authorList>
    </citation>
    <scope>NUCLEOTIDE SEQUENCE</scope>
    <source>
        <strain evidence="3">8032-3</strain>
    </source>
</reference>
<name>A0AAJ0C5J4_9PEZI</name>
<feature type="domain" description="DUF6590" evidence="2">
    <location>
        <begin position="70"/>
        <end position="218"/>
    </location>
</feature>
<dbReference type="Pfam" id="PF20233">
    <property type="entry name" value="DUF6590"/>
    <property type="match status" value="1"/>
</dbReference>
<dbReference type="PANTHER" id="PTHR35391:SF5">
    <property type="entry name" value="DUF6590 DOMAIN-CONTAINING PROTEIN"/>
    <property type="match status" value="1"/>
</dbReference>
<dbReference type="RefSeq" id="XP_060286578.1">
    <property type="nucleotide sequence ID" value="XM_060423118.1"/>
</dbReference>
<dbReference type="InterPro" id="IPR046497">
    <property type="entry name" value="DUF6590"/>
</dbReference>
<feature type="region of interest" description="Disordered" evidence="1">
    <location>
        <begin position="1"/>
        <end position="46"/>
    </location>
</feature>
<dbReference type="EMBL" id="MU839000">
    <property type="protein sequence ID" value="KAK1770365.1"/>
    <property type="molecule type" value="Genomic_DNA"/>
</dbReference>
<proteinExistence type="predicted"/>
<gene>
    <name evidence="3" type="ORF">QBC33DRAFT_263538</name>
</gene>
<evidence type="ECO:0000313" key="3">
    <source>
        <dbReference type="EMBL" id="KAK1770365.1"/>
    </source>
</evidence>
<keyword evidence="4" id="KW-1185">Reference proteome</keyword>
<evidence type="ECO:0000256" key="1">
    <source>
        <dbReference type="SAM" id="MobiDB-lite"/>
    </source>
</evidence>
<evidence type="ECO:0000313" key="4">
    <source>
        <dbReference type="Proteomes" id="UP001244011"/>
    </source>
</evidence>
<dbReference type="Proteomes" id="UP001244011">
    <property type="component" value="Unassembled WGS sequence"/>
</dbReference>
<dbReference type="PANTHER" id="PTHR35391">
    <property type="entry name" value="C2H2-TYPE DOMAIN-CONTAINING PROTEIN-RELATED"/>
    <property type="match status" value="1"/>
</dbReference>
<dbReference type="AlphaFoldDB" id="A0AAJ0C5J4"/>